<dbReference type="PANTHER" id="PTHR10285">
    <property type="entry name" value="URIDINE KINASE"/>
    <property type="match status" value="1"/>
</dbReference>
<protein>
    <submittedName>
        <fullName evidence="1">Nucleoside/nucleotide kinase family protein</fullName>
    </submittedName>
</protein>
<organism evidence="1 2">
    <name type="scientific">Streptacidiphilus pinicola</name>
    <dbReference type="NCBI Taxonomy" id="2219663"/>
    <lineage>
        <taxon>Bacteria</taxon>
        <taxon>Bacillati</taxon>
        <taxon>Actinomycetota</taxon>
        <taxon>Actinomycetes</taxon>
        <taxon>Kitasatosporales</taxon>
        <taxon>Streptomycetaceae</taxon>
        <taxon>Streptacidiphilus</taxon>
    </lineage>
</organism>
<evidence type="ECO:0000313" key="1">
    <source>
        <dbReference type="EMBL" id="RAG84812.1"/>
    </source>
</evidence>
<name>A0A2X0II71_9ACTN</name>
<reference evidence="1 2" key="1">
    <citation type="submission" date="2018-06" db="EMBL/GenBank/DDBJ databases">
        <title>Streptacidiphilus pinicola sp. nov., isolated from pine grove soil.</title>
        <authorList>
            <person name="Roh S.G."/>
            <person name="Park S."/>
            <person name="Kim M.-K."/>
            <person name="Yun B.-R."/>
            <person name="Park J."/>
            <person name="Kim M.J."/>
            <person name="Kim Y.S."/>
            <person name="Kim S.B."/>
        </authorList>
    </citation>
    <scope>NUCLEOTIDE SEQUENCE [LARGE SCALE GENOMIC DNA]</scope>
    <source>
        <strain evidence="1 2">MMS16-CNU450</strain>
    </source>
</reference>
<dbReference type="OrthoDB" id="3192509at2"/>
<dbReference type="Gene3D" id="3.40.50.300">
    <property type="entry name" value="P-loop containing nucleotide triphosphate hydrolases"/>
    <property type="match status" value="2"/>
</dbReference>
<dbReference type="SUPFAM" id="SSF52540">
    <property type="entry name" value="P-loop containing nucleoside triphosphate hydrolases"/>
    <property type="match status" value="1"/>
</dbReference>
<comment type="caution">
    <text evidence="1">The sequence shown here is derived from an EMBL/GenBank/DDBJ whole genome shotgun (WGS) entry which is preliminary data.</text>
</comment>
<accession>A0A2X0II71</accession>
<keyword evidence="1" id="KW-0808">Transferase</keyword>
<sequence>MDREQLVADAAALTPAPGGRFLLGIAGAPGAGKSTLAVRLVSELREHLGPDAAAYVPMDGFHLSNAQLDRLGLASRKGSAPSFDVWGYLALLRRLRTAAPAEPVYVPDYDRTLHEPVAARHLVTPETRLVVTEGNYLAAGAAGGPGWAEVRAQLDAVWFLATPDAVRDGRLLARQRAGGLDPAAARAWVDGNDHPNGELVKAHLAAGVRIVTLDAD</sequence>
<dbReference type="GO" id="GO:0016301">
    <property type="term" value="F:kinase activity"/>
    <property type="evidence" value="ECO:0007669"/>
    <property type="project" value="UniProtKB-KW"/>
</dbReference>
<dbReference type="InterPro" id="IPR027417">
    <property type="entry name" value="P-loop_NTPase"/>
</dbReference>
<gene>
    <name evidence="1" type="ORF">DN069_14815</name>
</gene>
<dbReference type="EMBL" id="QKYN01000058">
    <property type="protein sequence ID" value="RAG84812.1"/>
    <property type="molecule type" value="Genomic_DNA"/>
</dbReference>
<keyword evidence="1" id="KW-0418">Kinase</keyword>
<proteinExistence type="predicted"/>
<evidence type="ECO:0000313" key="2">
    <source>
        <dbReference type="Proteomes" id="UP000248889"/>
    </source>
</evidence>
<dbReference type="Proteomes" id="UP000248889">
    <property type="component" value="Unassembled WGS sequence"/>
</dbReference>
<dbReference type="RefSeq" id="WP_111501447.1">
    <property type="nucleotide sequence ID" value="NZ_QKYN01000058.1"/>
</dbReference>
<dbReference type="AlphaFoldDB" id="A0A2X0II71"/>
<keyword evidence="2" id="KW-1185">Reference proteome</keyword>